<dbReference type="Proteomes" id="UP000694406">
    <property type="component" value="Unplaced"/>
</dbReference>
<keyword evidence="2" id="KW-1185">Reference proteome</keyword>
<dbReference type="AlphaFoldDB" id="A0A8C5SM72"/>
<reference evidence="1" key="2">
    <citation type="submission" date="2025-09" db="UniProtKB">
        <authorList>
            <consortium name="Ensembl"/>
        </authorList>
    </citation>
    <scope>IDENTIFICATION</scope>
</reference>
<proteinExistence type="predicted"/>
<protein>
    <submittedName>
        <fullName evidence="1">Uncharacterized protein</fullName>
    </submittedName>
</protein>
<dbReference type="Ensembl" id="ENSLLTT00000019419.1">
    <property type="protein sequence ID" value="ENSLLTP00000018725.1"/>
    <property type="gene ID" value="ENSLLTG00000014136.1"/>
</dbReference>
<sequence>MAVQGTARKAHTLSGLIVIQQPLDLQSNRSAIDRSFKLPPNDCQPVGHEKILVGHREISPSEHAPKAINPVCAETQGSAAHMAHGNPPCPLTPYPANLPTKLLFFLFLTIRCGRFRLARKQEMVLFSPQKATGFS</sequence>
<evidence type="ECO:0000313" key="1">
    <source>
        <dbReference type="Ensembl" id="ENSLLTP00000018725.1"/>
    </source>
</evidence>
<reference evidence="1" key="1">
    <citation type="submission" date="2025-08" db="UniProtKB">
        <authorList>
            <consortium name="Ensembl"/>
        </authorList>
    </citation>
    <scope>IDENTIFICATION</scope>
</reference>
<organism evidence="1 2">
    <name type="scientific">Laticauda laticaudata</name>
    <name type="common">Blue-ringed sea krait</name>
    <name type="synonym">Blue-lipped sea krait</name>
    <dbReference type="NCBI Taxonomy" id="8630"/>
    <lineage>
        <taxon>Eukaryota</taxon>
        <taxon>Metazoa</taxon>
        <taxon>Chordata</taxon>
        <taxon>Craniata</taxon>
        <taxon>Vertebrata</taxon>
        <taxon>Euteleostomi</taxon>
        <taxon>Lepidosauria</taxon>
        <taxon>Squamata</taxon>
        <taxon>Bifurcata</taxon>
        <taxon>Unidentata</taxon>
        <taxon>Episquamata</taxon>
        <taxon>Toxicofera</taxon>
        <taxon>Serpentes</taxon>
        <taxon>Colubroidea</taxon>
        <taxon>Elapidae</taxon>
        <taxon>Laticaudinae</taxon>
        <taxon>Laticauda</taxon>
    </lineage>
</organism>
<accession>A0A8C5SM72</accession>
<name>A0A8C5SM72_LATLA</name>
<evidence type="ECO:0000313" key="2">
    <source>
        <dbReference type="Proteomes" id="UP000694406"/>
    </source>
</evidence>